<dbReference type="CDD" id="cd00586">
    <property type="entry name" value="4HBT"/>
    <property type="match status" value="1"/>
</dbReference>
<dbReference type="RefSeq" id="WP_311414586.1">
    <property type="nucleotide sequence ID" value="NZ_JAVRFL010000049.1"/>
</dbReference>
<accession>A0ABU2X652</accession>
<evidence type="ECO:0000313" key="2">
    <source>
        <dbReference type="Proteomes" id="UP001180973"/>
    </source>
</evidence>
<dbReference type="EMBL" id="JAVRFL010000049">
    <property type="protein sequence ID" value="MDT0532909.1"/>
    <property type="molecule type" value="Genomic_DNA"/>
</dbReference>
<name>A0ABU2X652_9ACTN</name>
<sequence length="155" mass="16868">MSHAIVDQPAVEFGHVAHVAVHFDDLDAFGLLHNARYAVLLERALTGYWADHGVAFQAGQQSAPDVFHAVREFTITYRAPVTGTGPVAVHFWLDQFGTSSARYAYRFHSVDGRIVHAEGQRSIVRVDPATLRPAPWTDTARAVAATLLRPAPAGA</sequence>
<dbReference type="InterPro" id="IPR029069">
    <property type="entry name" value="HotDog_dom_sf"/>
</dbReference>
<reference evidence="1" key="1">
    <citation type="submission" date="2023-09" db="EMBL/GenBank/DDBJ databases">
        <title>30 novel species of actinomycetes from the DSMZ collection.</title>
        <authorList>
            <person name="Nouioui I."/>
        </authorList>
    </citation>
    <scope>NUCLEOTIDE SEQUENCE</scope>
    <source>
        <strain evidence="1">DSM 115977</strain>
    </source>
</reference>
<evidence type="ECO:0000313" key="1">
    <source>
        <dbReference type="EMBL" id="MDT0532909.1"/>
    </source>
</evidence>
<comment type="caution">
    <text evidence="1">The sequence shown here is derived from an EMBL/GenBank/DDBJ whole genome shotgun (WGS) entry which is preliminary data.</text>
</comment>
<proteinExistence type="predicted"/>
<gene>
    <name evidence="1" type="ORF">RM555_28325</name>
</gene>
<dbReference type="Gene3D" id="3.10.129.10">
    <property type="entry name" value="Hotdog Thioesterase"/>
    <property type="match status" value="1"/>
</dbReference>
<keyword evidence="2" id="KW-1185">Reference proteome</keyword>
<dbReference type="SUPFAM" id="SSF54637">
    <property type="entry name" value="Thioesterase/thiol ester dehydrase-isomerase"/>
    <property type="match status" value="1"/>
</dbReference>
<protein>
    <submittedName>
        <fullName evidence="1">Hotdog domain-containing protein</fullName>
    </submittedName>
</protein>
<dbReference type="Pfam" id="PF13279">
    <property type="entry name" value="4HBT_2"/>
    <property type="match status" value="1"/>
</dbReference>
<organism evidence="1 2">
    <name type="scientific">Micromonospora reichwaldensis</name>
    <dbReference type="NCBI Taxonomy" id="3075516"/>
    <lineage>
        <taxon>Bacteria</taxon>
        <taxon>Bacillati</taxon>
        <taxon>Actinomycetota</taxon>
        <taxon>Actinomycetes</taxon>
        <taxon>Micromonosporales</taxon>
        <taxon>Micromonosporaceae</taxon>
        <taxon>Micromonospora</taxon>
    </lineage>
</organism>
<dbReference type="Proteomes" id="UP001180973">
    <property type="component" value="Unassembled WGS sequence"/>
</dbReference>